<reference evidence="1 2" key="1">
    <citation type="submission" date="2020-03" db="EMBL/GenBank/DDBJ databases">
        <title>A novel species.</title>
        <authorList>
            <person name="Gao J."/>
        </authorList>
    </citation>
    <scope>NUCLEOTIDE SEQUENCE [LARGE SCALE GENOMIC DNA]</scope>
    <source>
        <strain evidence="1 2">QMT-12</strain>
    </source>
</reference>
<sequence>MRPASLCFTRAGADKVGGAGDTATLDVYFLTAEILAAEDSAAGPEFRSGAGYRVSVTAAADGSGTDGCSD</sequence>
<proteinExistence type="predicted"/>
<dbReference type="EMBL" id="CP050177">
    <property type="protein sequence ID" value="QIQ02211.1"/>
    <property type="molecule type" value="Genomic_DNA"/>
</dbReference>
<keyword evidence="2" id="KW-1185">Reference proteome</keyword>
<dbReference type="AlphaFoldDB" id="A0A6G9GW26"/>
<dbReference type="KEGG" id="slia:HA039_07770"/>
<gene>
    <name evidence="1" type="ORF">HA039_07770</name>
</gene>
<protein>
    <submittedName>
        <fullName evidence="1">Uncharacterized protein</fullName>
    </submittedName>
</protein>
<name>A0A6G9GW26_9ACTN</name>
<dbReference type="Proteomes" id="UP000501179">
    <property type="component" value="Chromosome"/>
</dbReference>
<accession>A0A6G9GW26</accession>
<evidence type="ECO:0000313" key="1">
    <source>
        <dbReference type="EMBL" id="QIQ02211.1"/>
    </source>
</evidence>
<evidence type="ECO:0000313" key="2">
    <source>
        <dbReference type="Proteomes" id="UP000501179"/>
    </source>
</evidence>
<organism evidence="1 2">
    <name type="scientific">Streptomyces liangshanensis</name>
    <dbReference type="NCBI Taxonomy" id="2717324"/>
    <lineage>
        <taxon>Bacteria</taxon>
        <taxon>Bacillati</taxon>
        <taxon>Actinomycetota</taxon>
        <taxon>Actinomycetes</taxon>
        <taxon>Kitasatosporales</taxon>
        <taxon>Streptomycetaceae</taxon>
        <taxon>Streptomyces</taxon>
    </lineage>
</organism>
<dbReference type="RefSeq" id="WP_167025780.1">
    <property type="nucleotide sequence ID" value="NZ_CP050177.1"/>
</dbReference>